<evidence type="ECO:0000313" key="2">
    <source>
        <dbReference type="EMBL" id="TNN33116.1"/>
    </source>
</evidence>
<gene>
    <name evidence="2" type="ORF">EYF80_056723</name>
</gene>
<feature type="compositionally biased region" description="Low complexity" evidence="1">
    <location>
        <begin position="41"/>
        <end position="51"/>
    </location>
</feature>
<proteinExistence type="predicted"/>
<organism evidence="2 3">
    <name type="scientific">Liparis tanakae</name>
    <name type="common">Tanaka's snailfish</name>
    <dbReference type="NCBI Taxonomy" id="230148"/>
    <lineage>
        <taxon>Eukaryota</taxon>
        <taxon>Metazoa</taxon>
        <taxon>Chordata</taxon>
        <taxon>Craniata</taxon>
        <taxon>Vertebrata</taxon>
        <taxon>Euteleostomi</taxon>
        <taxon>Actinopterygii</taxon>
        <taxon>Neopterygii</taxon>
        <taxon>Teleostei</taxon>
        <taxon>Neoteleostei</taxon>
        <taxon>Acanthomorphata</taxon>
        <taxon>Eupercaria</taxon>
        <taxon>Perciformes</taxon>
        <taxon>Cottioidei</taxon>
        <taxon>Cottales</taxon>
        <taxon>Liparidae</taxon>
        <taxon>Liparis</taxon>
    </lineage>
</organism>
<keyword evidence="3" id="KW-1185">Reference proteome</keyword>
<accession>A0A4Z2EVY3</accession>
<name>A0A4Z2EVY3_9TELE</name>
<dbReference type="AlphaFoldDB" id="A0A4Z2EVY3"/>
<sequence>MNLNSEHHMAASEEAYEITLGELLRLLRSGGERVAAERAPRPSASAGRPSACESKGPSPSAQSGGVLIVGQPACLGHNECVTKCTETDAEAGEM</sequence>
<dbReference type="EMBL" id="SRLO01002353">
    <property type="protein sequence ID" value="TNN33116.1"/>
    <property type="molecule type" value="Genomic_DNA"/>
</dbReference>
<evidence type="ECO:0000256" key="1">
    <source>
        <dbReference type="SAM" id="MobiDB-lite"/>
    </source>
</evidence>
<dbReference type="Proteomes" id="UP000314294">
    <property type="component" value="Unassembled WGS sequence"/>
</dbReference>
<feature type="region of interest" description="Disordered" evidence="1">
    <location>
        <begin position="32"/>
        <end position="64"/>
    </location>
</feature>
<protein>
    <submittedName>
        <fullName evidence="2">Uncharacterized protein</fullName>
    </submittedName>
</protein>
<comment type="caution">
    <text evidence="2">The sequence shown here is derived from an EMBL/GenBank/DDBJ whole genome shotgun (WGS) entry which is preliminary data.</text>
</comment>
<evidence type="ECO:0000313" key="3">
    <source>
        <dbReference type="Proteomes" id="UP000314294"/>
    </source>
</evidence>
<reference evidence="2 3" key="1">
    <citation type="submission" date="2019-03" db="EMBL/GenBank/DDBJ databases">
        <title>First draft genome of Liparis tanakae, snailfish: a comprehensive survey of snailfish specific genes.</title>
        <authorList>
            <person name="Kim W."/>
            <person name="Song I."/>
            <person name="Jeong J.-H."/>
            <person name="Kim D."/>
            <person name="Kim S."/>
            <person name="Ryu S."/>
            <person name="Song J.Y."/>
            <person name="Lee S.K."/>
        </authorList>
    </citation>
    <scope>NUCLEOTIDE SEQUENCE [LARGE SCALE GENOMIC DNA]</scope>
    <source>
        <tissue evidence="2">Muscle</tissue>
    </source>
</reference>